<organism evidence="8 9">
    <name type="scientific">Terrihalobacillus insolitus</name>
    <dbReference type="NCBI Taxonomy" id="2950438"/>
    <lineage>
        <taxon>Bacteria</taxon>
        <taxon>Bacillati</taxon>
        <taxon>Bacillota</taxon>
        <taxon>Bacilli</taxon>
        <taxon>Bacillales</taxon>
        <taxon>Bacillaceae</taxon>
        <taxon>Terrihalobacillus</taxon>
    </lineage>
</organism>
<keyword evidence="8" id="KW-0378">Hydrolase</keyword>
<keyword evidence="2 6" id="KW-0227">DNA damage</keyword>
<reference evidence="8" key="1">
    <citation type="submission" date="2022-06" db="EMBL/GenBank/DDBJ databases">
        <title>Aquibacillus sp. a new bacterium isolated from soil saline samples.</title>
        <authorList>
            <person name="Galisteo C."/>
            <person name="De La Haba R."/>
            <person name="Sanchez-Porro C."/>
            <person name="Ventosa A."/>
        </authorList>
    </citation>
    <scope>NUCLEOTIDE SEQUENCE</scope>
    <source>
        <strain evidence="8">3ASR75-11</strain>
    </source>
</reference>
<keyword evidence="3 6" id="KW-0238">DNA-binding</keyword>
<dbReference type="GO" id="GO:0006310">
    <property type="term" value="P:DNA recombination"/>
    <property type="evidence" value="ECO:0007669"/>
    <property type="project" value="UniProtKB-UniRule"/>
</dbReference>
<dbReference type="GO" id="GO:0000400">
    <property type="term" value="F:four-way junction DNA binding"/>
    <property type="evidence" value="ECO:0007669"/>
    <property type="project" value="UniProtKB-UniRule"/>
</dbReference>
<dbReference type="Pfam" id="PF07499">
    <property type="entry name" value="RuvA_C"/>
    <property type="match status" value="1"/>
</dbReference>
<dbReference type="InterPro" id="IPR036267">
    <property type="entry name" value="RuvA_C_sf"/>
</dbReference>
<evidence type="ECO:0000313" key="8">
    <source>
        <dbReference type="EMBL" id="MDC3423864.1"/>
    </source>
</evidence>
<dbReference type="GO" id="GO:0009379">
    <property type="term" value="C:Holliday junction helicase complex"/>
    <property type="evidence" value="ECO:0007669"/>
    <property type="project" value="InterPro"/>
</dbReference>
<dbReference type="SUPFAM" id="SSF46929">
    <property type="entry name" value="DNA helicase RuvA subunit, C-terminal domain"/>
    <property type="match status" value="1"/>
</dbReference>
<dbReference type="InterPro" id="IPR000085">
    <property type="entry name" value="RuvA"/>
</dbReference>
<protein>
    <recommendedName>
        <fullName evidence="6">Holliday junction branch migration complex subunit RuvA</fullName>
    </recommendedName>
</protein>
<keyword evidence="4 6" id="KW-0233">DNA recombination</keyword>
<dbReference type="SMART" id="SM00278">
    <property type="entry name" value="HhH1"/>
    <property type="match status" value="2"/>
</dbReference>
<feature type="domain" description="Helix-hairpin-helix DNA-binding motif class 1" evidence="7">
    <location>
        <begin position="72"/>
        <end position="91"/>
    </location>
</feature>
<comment type="subunit">
    <text evidence="6">Homotetramer. Forms an RuvA(8)-RuvB(12)-Holliday junction (HJ) complex. HJ DNA is sandwiched between 2 RuvA tetramers; dsDNA enters through RuvA and exits via RuvB. An RuvB hexamer assembles on each DNA strand where it exits the tetramer. Each RuvB hexamer is contacted by two RuvA subunits (via domain III) on 2 adjacent RuvB subunits; this complex drives branch migration. In the full resolvosome a probable DNA-RuvA(4)-RuvB(12)-RuvC(2) complex forms which resolves the HJ.</text>
</comment>
<dbReference type="InterPro" id="IPR012340">
    <property type="entry name" value="NA-bd_OB-fold"/>
</dbReference>
<evidence type="ECO:0000256" key="4">
    <source>
        <dbReference type="ARBA" id="ARBA00023172"/>
    </source>
</evidence>
<dbReference type="Pfam" id="PF14520">
    <property type="entry name" value="HHH_5"/>
    <property type="match status" value="1"/>
</dbReference>
<dbReference type="InterPro" id="IPR013849">
    <property type="entry name" value="DNA_helicase_Holl-junc_RuvA_I"/>
</dbReference>
<dbReference type="InterPro" id="IPR010994">
    <property type="entry name" value="RuvA_2-like"/>
</dbReference>
<comment type="caution">
    <text evidence="6">Lacks conserved residue(s) required for the propagation of feature annotation.</text>
</comment>
<dbReference type="Gene3D" id="1.10.150.20">
    <property type="entry name" value="5' to 3' exonuclease, C-terminal subdomain"/>
    <property type="match status" value="1"/>
</dbReference>
<dbReference type="InterPro" id="IPR003583">
    <property type="entry name" value="Hlx-hairpin-Hlx_DNA-bd_motif"/>
</dbReference>
<dbReference type="AlphaFoldDB" id="A0A9X4ALK4"/>
<dbReference type="RefSeq" id="WP_272435642.1">
    <property type="nucleotide sequence ID" value="NZ_JAMQKB010000003.1"/>
</dbReference>
<dbReference type="InterPro" id="IPR011114">
    <property type="entry name" value="RuvA_C"/>
</dbReference>
<evidence type="ECO:0000313" key="9">
    <source>
        <dbReference type="Proteomes" id="UP001145050"/>
    </source>
</evidence>
<evidence type="ECO:0000256" key="5">
    <source>
        <dbReference type="ARBA" id="ARBA00023204"/>
    </source>
</evidence>
<dbReference type="GO" id="GO:0016787">
    <property type="term" value="F:hydrolase activity"/>
    <property type="evidence" value="ECO:0007669"/>
    <property type="project" value="UniProtKB-KW"/>
</dbReference>
<accession>A0A9X4ALK4</accession>
<feature type="region of interest" description="Domain II" evidence="6">
    <location>
        <begin position="64"/>
        <end position="141"/>
    </location>
</feature>
<dbReference type="SUPFAM" id="SSF50249">
    <property type="entry name" value="Nucleic acid-binding proteins"/>
    <property type="match status" value="1"/>
</dbReference>
<feature type="region of interest" description="Domain III" evidence="6">
    <location>
        <begin position="156"/>
        <end position="205"/>
    </location>
</feature>
<dbReference type="Gene3D" id="1.10.8.10">
    <property type="entry name" value="DNA helicase RuvA subunit, C-terminal domain"/>
    <property type="match status" value="1"/>
</dbReference>
<dbReference type="CDD" id="cd14332">
    <property type="entry name" value="UBA_RuvA_C"/>
    <property type="match status" value="1"/>
</dbReference>
<gene>
    <name evidence="6 8" type="primary">ruvA</name>
    <name evidence="8" type="ORF">NC797_04985</name>
</gene>
<evidence type="ECO:0000256" key="3">
    <source>
        <dbReference type="ARBA" id="ARBA00023125"/>
    </source>
</evidence>
<evidence type="ECO:0000256" key="1">
    <source>
        <dbReference type="ARBA" id="ARBA00022490"/>
    </source>
</evidence>
<proteinExistence type="inferred from homology"/>
<keyword evidence="9" id="KW-1185">Reference proteome</keyword>
<dbReference type="GO" id="GO:0009378">
    <property type="term" value="F:four-way junction helicase activity"/>
    <property type="evidence" value="ECO:0007669"/>
    <property type="project" value="InterPro"/>
</dbReference>
<dbReference type="Proteomes" id="UP001145050">
    <property type="component" value="Unassembled WGS sequence"/>
</dbReference>
<dbReference type="Pfam" id="PF01330">
    <property type="entry name" value="RuvA_N"/>
    <property type="match status" value="1"/>
</dbReference>
<keyword evidence="5 6" id="KW-0234">DNA repair</keyword>
<evidence type="ECO:0000259" key="7">
    <source>
        <dbReference type="SMART" id="SM00278"/>
    </source>
</evidence>
<dbReference type="Gene3D" id="2.40.50.140">
    <property type="entry name" value="Nucleic acid-binding proteins"/>
    <property type="match status" value="1"/>
</dbReference>
<dbReference type="SUPFAM" id="SSF47781">
    <property type="entry name" value="RuvA domain 2-like"/>
    <property type="match status" value="1"/>
</dbReference>
<evidence type="ECO:0000256" key="6">
    <source>
        <dbReference type="HAMAP-Rule" id="MF_00031"/>
    </source>
</evidence>
<sequence length="205" mass="22757">MIAYIKGTLIHIEDQAVIVESHGIGYQIFCPNPFVFQGEIGSEVKIYTFHYVREDAQILYGFKKTEEKALFSKILNVSGIGPKGALSILSTAKVGDFVAAIEREDEQYLTSFSGVGKKTARQMMLDLKGKLPFVDTTESIVEGNEETHPLELDKSVAIEDAVEAMKALGYSDKELKPILPILKKEQHANTDEFVRKGLALMMQKG</sequence>
<comment type="domain">
    <text evidence="6">Has three domains with a flexible linker between the domains II and III and assumes an 'L' shape. Domain III is highly mobile and contacts RuvB.</text>
</comment>
<dbReference type="HAMAP" id="MF_00031">
    <property type="entry name" value="DNA_HJ_migration_RuvA"/>
    <property type="match status" value="1"/>
</dbReference>
<dbReference type="GO" id="GO:0048476">
    <property type="term" value="C:Holliday junction resolvase complex"/>
    <property type="evidence" value="ECO:0007669"/>
    <property type="project" value="UniProtKB-UniRule"/>
</dbReference>
<evidence type="ECO:0000256" key="2">
    <source>
        <dbReference type="ARBA" id="ARBA00022763"/>
    </source>
</evidence>
<comment type="caution">
    <text evidence="8">The sequence shown here is derived from an EMBL/GenBank/DDBJ whole genome shotgun (WGS) entry which is preliminary data.</text>
</comment>
<comment type="similarity">
    <text evidence="6">Belongs to the RuvA family.</text>
</comment>
<comment type="subcellular location">
    <subcellularLocation>
        <location evidence="6">Cytoplasm</location>
    </subcellularLocation>
</comment>
<dbReference type="NCBIfam" id="TIGR00084">
    <property type="entry name" value="ruvA"/>
    <property type="match status" value="1"/>
</dbReference>
<feature type="domain" description="Helix-hairpin-helix DNA-binding motif class 1" evidence="7">
    <location>
        <begin position="107"/>
        <end position="126"/>
    </location>
</feature>
<dbReference type="GO" id="GO:0006281">
    <property type="term" value="P:DNA repair"/>
    <property type="evidence" value="ECO:0007669"/>
    <property type="project" value="UniProtKB-UniRule"/>
</dbReference>
<dbReference type="EMBL" id="JAMQKB010000003">
    <property type="protein sequence ID" value="MDC3423864.1"/>
    <property type="molecule type" value="Genomic_DNA"/>
</dbReference>
<dbReference type="GO" id="GO:0005737">
    <property type="term" value="C:cytoplasm"/>
    <property type="evidence" value="ECO:0007669"/>
    <property type="project" value="UniProtKB-SubCell"/>
</dbReference>
<dbReference type="GO" id="GO:0005524">
    <property type="term" value="F:ATP binding"/>
    <property type="evidence" value="ECO:0007669"/>
    <property type="project" value="InterPro"/>
</dbReference>
<comment type="function">
    <text evidence="6">The RuvA-RuvB-RuvC complex processes Holliday junction (HJ) DNA during genetic recombination and DNA repair, while the RuvA-RuvB complex plays an important role in the rescue of blocked DNA replication forks via replication fork reversal (RFR). RuvA specifically binds to HJ cruciform DNA, conferring on it an open structure. The RuvB hexamer acts as an ATP-dependent pump, pulling dsDNA into and through the RuvAB complex. HJ branch migration allows RuvC to scan DNA until it finds its consensus sequence, where it cleaves and resolves the cruciform DNA.</text>
</comment>
<name>A0A9X4ALK4_9BACI</name>
<keyword evidence="1 6" id="KW-0963">Cytoplasm</keyword>